<dbReference type="AlphaFoldDB" id="W9W646"/>
<reference evidence="1 2" key="1">
    <citation type="submission" date="2013-03" db="EMBL/GenBank/DDBJ databases">
        <title>The Genome Sequence of Cladophialophora psammophila CBS 110553.</title>
        <authorList>
            <consortium name="The Broad Institute Genomics Platform"/>
            <person name="Cuomo C."/>
            <person name="de Hoog S."/>
            <person name="Gorbushina A."/>
            <person name="Walker B."/>
            <person name="Young S.K."/>
            <person name="Zeng Q."/>
            <person name="Gargeya S."/>
            <person name="Fitzgerald M."/>
            <person name="Haas B."/>
            <person name="Abouelleil A."/>
            <person name="Allen A.W."/>
            <person name="Alvarado L."/>
            <person name="Arachchi H.M."/>
            <person name="Berlin A.M."/>
            <person name="Chapman S.B."/>
            <person name="Gainer-Dewar J."/>
            <person name="Goldberg J."/>
            <person name="Griggs A."/>
            <person name="Gujja S."/>
            <person name="Hansen M."/>
            <person name="Howarth C."/>
            <person name="Imamovic A."/>
            <person name="Ireland A."/>
            <person name="Larimer J."/>
            <person name="McCowan C."/>
            <person name="Murphy C."/>
            <person name="Pearson M."/>
            <person name="Poon T.W."/>
            <person name="Priest M."/>
            <person name="Roberts A."/>
            <person name="Saif S."/>
            <person name="Shea T."/>
            <person name="Sisk P."/>
            <person name="Sykes S."/>
            <person name="Wortman J."/>
            <person name="Nusbaum C."/>
            <person name="Birren B."/>
        </authorList>
    </citation>
    <scope>NUCLEOTIDE SEQUENCE [LARGE SCALE GENOMIC DNA]</scope>
    <source>
        <strain evidence="1 2">CBS 110553</strain>
    </source>
</reference>
<dbReference type="RefSeq" id="XP_007750234.1">
    <property type="nucleotide sequence ID" value="XM_007752044.1"/>
</dbReference>
<gene>
    <name evidence="1" type="ORF">A1O5_11472</name>
</gene>
<dbReference type="STRING" id="1182543.W9W646"/>
<organism evidence="1 2">
    <name type="scientific">Cladophialophora psammophila CBS 110553</name>
    <dbReference type="NCBI Taxonomy" id="1182543"/>
    <lineage>
        <taxon>Eukaryota</taxon>
        <taxon>Fungi</taxon>
        <taxon>Dikarya</taxon>
        <taxon>Ascomycota</taxon>
        <taxon>Pezizomycotina</taxon>
        <taxon>Eurotiomycetes</taxon>
        <taxon>Chaetothyriomycetidae</taxon>
        <taxon>Chaetothyriales</taxon>
        <taxon>Herpotrichiellaceae</taxon>
        <taxon>Cladophialophora</taxon>
    </lineage>
</organism>
<dbReference type="OrthoDB" id="5354164at2759"/>
<dbReference type="EMBL" id="AMGX01000026">
    <property type="protein sequence ID" value="EXJ63423.1"/>
    <property type="molecule type" value="Genomic_DNA"/>
</dbReference>
<name>W9W646_9EURO</name>
<protein>
    <submittedName>
        <fullName evidence="1">Uncharacterized protein</fullName>
    </submittedName>
</protein>
<evidence type="ECO:0000313" key="1">
    <source>
        <dbReference type="EMBL" id="EXJ63423.1"/>
    </source>
</evidence>
<dbReference type="GeneID" id="19196161"/>
<sequence length="87" mass="9814">MWYELVKERRKSIANRFVEAGRAPFATLAAAAQADISRSSLAKWDGSARAWLRFADKIKRTEQDQLMLIVANINVPINNDMSVFSSV</sequence>
<dbReference type="HOGENOM" id="CLU_2483184_0_0_1"/>
<comment type="caution">
    <text evidence="1">The sequence shown here is derived from an EMBL/GenBank/DDBJ whole genome shotgun (WGS) entry which is preliminary data.</text>
</comment>
<keyword evidence="2" id="KW-1185">Reference proteome</keyword>
<proteinExistence type="predicted"/>
<evidence type="ECO:0000313" key="2">
    <source>
        <dbReference type="Proteomes" id="UP000019471"/>
    </source>
</evidence>
<dbReference type="Proteomes" id="UP000019471">
    <property type="component" value="Unassembled WGS sequence"/>
</dbReference>
<accession>W9W646</accession>